<protein>
    <submittedName>
        <fullName evidence="7">Lytic transglycosylase domain-containing protein</fullName>
    </submittedName>
</protein>
<dbReference type="CDD" id="cd13401">
    <property type="entry name" value="Slt70-like"/>
    <property type="match status" value="1"/>
</dbReference>
<dbReference type="GO" id="GO:0000270">
    <property type="term" value="P:peptidoglycan metabolic process"/>
    <property type="evidence" value="ECO:0007669"/>
    <property type="project" value="InterPro"/>
</dbReference>
<dbReference type="GO" id="GO:0008933">
    <property type="term" value="F:peptidoglycan lytic transglycosylase activity"/>
    <property type="evidence" value="ECO:0007669"/>
    <property type="project" value="InterPro"/>
</dbReference>
<evidence type="ECO:0000259" key="6">
    <source>
        <dbReference type="Pfam" id="PF01464"/>
    </source>
</evidence>
<evidence type="ECO:0000313" key="7">
    <source>
        <dbReference type="EMBL" id="TLU73883.1"/>
    </source>
</evidence>
<dbReference type="EMBL" id="VCDI01000001">
    <property type="protein sequence ID" value="TLU73883.1"/>
    <property type="molecule type" value="Genomic_DNA"/>
</dbReference>
<comment type="caution">
    <text evidence="7">The sequence shown here is derived from an EMBL/GenBank/DDBJ whole genome shotgun (WGS) entry which is preliminary data.</text>
</comment>
<comment type="similarity">
    <text evidence="2">Belongs to the virb1 family.</text>
</comment>
<dbReference type="AlphaFoldDB" id="A0A5R9JAQ4"/>
<dbReference type="InterPro" id="IPR023346">
    <property type="entry name" value="Lysozyme-like_dom_sf"/>
</dbReference>
<name>A0A5R9JAQ4_9PROT</name>
<dbReference type="GO" id="GO:0016020">
    <property type="term" value="C:membrane"/>
    <property type="evidence" value="ECO:0007669"/>
    <property type="project" value="InterPro"/>
</dbReference>
<evidence type="ECO:0000256" key="2">
    <source>
        <dbReference type="ARBA" id="ARBA00009387"/>
    </source>
</evidence>
<evidence type="ECO:0000256" key="4">
    <source>
        <dbReference type="SAM" id="MobiDB-lite"/>
    </source>
</evidence>
<evidence type="ECO:0000256" key="5">
    <source>
        <dbReference type="SAM" id="SignalP"/>
    </source>
</evidence>
<dbReference type="SUPFAM" id="SSF48435">
    <property type="entry name" value="Bacterial muramidases"/>
    <property type="match status" value="1"/>
</dbReference>
<dbReference type="RefSeq" id="WP_138324136.1">
    <property type="nucleotide sequence ID" value="NZ_VCDI01000001.1"/>
</dbReference>
<comment type="similarity">
    <text evidence="1">Belongs to the transglycosylase Slt family.</text>
</comment>
<dbReference type="Gene3D" id="1.25.20.10">
    <property type="entry name" value="Bacterial muramidases"/>
    <property type="match status" value="1"/>
</dbReference>
<dbReference type="OrthoDB" id="9815002at2"/>
<dbReference type="PANTHER" id="PTHR37423">
    <property type="entry name" value="SOLUBLE LYTIC MUREIN TRANSGLYCOSYLASE-RELATED"/>
    <property type="match status" value="1"/>
</dbReference>
<dbReference type="InterPro" id="IPR008939">
    <property type="entry name" value="Lytic_TGlycosylase_superhlx_U"/>
</dbReference>
<dbReference type="Pfam" id="PF01464">
    <property type="entry name" value="SLT"/>
    <property type="match status" value="1"/>
</dbReference>
<dbReference type="PROSITE" id="PS00922">
    <property type="entry name" value="TRANSGLYCOSYLASE"/>
    <property type="match status" value="1"/>
</dbReference>
<keyword evidence="3 5" id="KW-0732">Signal</keyword>
<evidence type="ECO:0000256" key="3">
    <source>
        <dbReference type="ARBA" id="ARBA00022729"/>
    </source>
</evidence>
<keyword evidence="8" id="KW-1185">Reference proteome</keyword>
<proteinExistence type="inferred from homology"/>
<accession>A0A5R9JAQ4</accession>
<dbReference type="GO" id="GO:0042597">
    <property type="term" value="C:periplasmic space"/>
    <property type="evidence" value="ECO:0007669"/>
    <property type="project" value="InterPro"/>
</dbReference>
<feature type="domain" description="Transglycosylase SLT" evidence="6">
    <location>
        <begin position="533"/>
        <end position="627"/>
    </location>
</feature>
<dbReference type="Gene3D" id="1.10.530.10">
    <property type="match status" value="1"/>
</dbReference>
<sequence>MPTVARNLLKAGSTAALACLLAACSVHGAQSQAQLPATAHAGPVQAATLQLAQAQATGSADPVATEVATWLRLQIEGGGTASEIDGFLRAHPDWPGRAQLGQRLQEALGAEPDDGVARDLCTTHRPTIPASLLRCANALGGPATTLPPAAVVRGQAVPLSLANLPAPVADAARADWVDGLDDPVQEAEFQRLFGAVPTPSDQWRRFDRQEWSGSLAAAGRQLPRLPAALRPLAMARLSLHRGDASGPGLAAALHGDPAQDPALALDLARWLRRHDQDDAALALWRGSALAAEQAAPDAHRPAYWNEREALVRDLLATHRDAEALAVADDSLQDAATARLDRDFLVGWISLRRLHDPATAAARFATLPAGSHSVITTSRGFYWLGQALDASGRAADATTAYQAAARYPTSFYGQAAISRLAAGGNAQATLNSALAALHDPAWSSGDALAYAGQELARAAAFLVACRDLHHARLFLLRLDQLTTTDTGHALGASFADGLGLPDVAVAIARNAGRHGLVLVRSGWPAPYAPPPSPALPPGLALAVMRQESSFDAAIVSPVGARGLMQLMPATARQVSGGLVDAAALGDPAINMQTGTTYLASLLQRFGGTEPYAIAAYNAGPARAQQWSVANTPAADASPGSPATIDWIEQIPFAETRNYVQRVLESQAIYRDRDPAPRARIALASQSGSRQGGQP</sequence>
<gene>
    <name evidence="7" type="ORF">FE263_01240</name>
</gene>
<dbReference type="GO" id="GO:0004553">
    <property type="term" value="F:hydrolase activity, hydrolyzing O-glycosyl compounds"/>
    <property type="evidence" value="ECO:0007669"/>
    <property type="project" value="InterPro"/>
</dbReference>
<reference evidence="7 8" key="1">
    <citation type="submission" date="2019-05" db="EMBL/GenBank/DDBJ databases">
        <authorList>
            <person name="Pankratov T."/>
            <person name="Grouzdev D."/>
        </authorList>
    </citation>
    <scope>NUCLEOTIDE SEQUENCE [LARGE SCALE GENOMIC DNA]</scope>
    <source>
        <strain evidence="7 8">KEBCLARHB70R</strain>
    </source>
</reference>
<dbReference type="PROSITE" id="PS51257">
    <property type="entry name" value="PROKAR_LIPOPROTEIN"/>
    <property type="match status" value="1"/>
</dbReference>
<dbReference type="InterPro" id="IPR008258">
    <property type="entry name" value="Transglycosylase_SLT_dom_1"/>
</dbReference>
<organism evidence="7 8">
    <name type="scientific">Lichenicoccus roseus</name>
    <dbReference type="NCBI Taxonomy" id="2683649"/>
    <lineage>
        <taxon>Bacteria</taxon>
        <taxon>Pseudomonadati</taxon>
        <taxon>Pseudomonadota</taxon>
        <taxon>Alphaproteobacteria</taxon>
        <taxon>Acetobacterales</taxon>
        <taxon>Acetobacteraceae</taxon>
        <taxon>Lichenicoccus</taxon>
    </lineage>
</organism>
<dbReference type="SUPFAM" id="SSF53955">
    <property type="entry name" value="Lysozyme-like"/>
    <property type="match status" value="1"/>
</dbReference>
<feature type="signal peptide" evidence="5">
    <location>
        <begin position="1"/>
        <end position="28"/>
    </location>
</feature>
<evidence type="ECO:0000313" key="8">
    <source>
        <dbReference type="Proteomes" id="UP000305654"/>
    </source>
</evidence>
<dbReference type="Proteomes" id="UP000305654">
    <property type="component" value="Unassembled WGS sequence"/>
</dbReference>
<feature type="chain" id="PRO_5024382643" evidence="5">
    <location>
        <begin position="29"/>
        <end position="693"/>
    </location>
</feature>
<dbReference type="InterPro" id="IPR000189">
    <property type="entry name" value="Transglyc_AS"/>
</dbReference>
<dbReference type="PANTHER" id="PTHR37423:SF2">
    <property type="entry name" value="MEMBRANE-BOUND LYTIC MUREIN TRANSGLYCOSYLASE C"/>
    <property type="match status" value="1"/>
</dbReference>
<feature type="region of interest" description="Disordered" evidence="4">
    <location>
        <begin position="673"/>
        <end position="693"/>
    </location>
</feature>
<evidence type="ECO:0000256" key="1">
    <source>
        <dbReference type="ARBA" id="ARBA00007734"/>
    </source>
</evidence>